<comment type="caution">
    <text evidence="1">The sequence shown here is derived from an EMBL/GenBank/DDBJ whole genome shotgun (WGS) entry which is preliminary data.</text>
</comment>
<sequence>MDPLEKTFTTSTLTEIAGCTADTFRTWRNRNGLFPETAGKSGWKRFSLLDICLVRAVVLMTEQGILANHAVWLANTQLFADFAARLQGVAWARFVVVIRNPKPYTGRVQVKHADGREELIDGKDLPAQEILFRRLRPDASLMEAMAESSGIATIINIEEITSQVLSYFEGSVA</sequence>
<accession>A0ABU0HXB7</accession>
<evidence type="ECO:0000313" key="1">
    <source>
        <dbReference type="EMBL" id="MDQ0446990.1"/>
    </source>
</evidence>
<proteinExistence type="predicted"/>
<dbReference type="Proteomes" id="UP001231124">
    <property type="component" value="Unassembled WGS sequence"/>
</dbReference>
<name>A0ABU0HXB7_9HYPH</name>
<dbReference type="RefSeq" id="WP_238206684.1">
    <property type="nucleotide sequence ID" value="NZ_BPQE01000028.1"/>
</dbReference>
<evidence type="ECO:0008006" key="3">
    <source>
        <dbReference type="Google" id="ProtNLM"/>
    </source>
</evidence>
<gene>
    <name evidence="1" type="ORF">QO012_001481</name>
</gene>
<organism evidence="1 2">
    <name type="scientific">Methylobacterium aerolatum</name>
    <dbReference type="NCBI Taxonomy" id="418708"/>
    <lineage>
        <taxon>Bacteria</taxon>
        <taxon>Pseudomonadati</taxon>
        <taxon>Pseudomonadota</taxon>
        <taxon>Alphaproteobacteria</taxon>
        <taxon>Hyphomicrobiales</taxon>
        <taxon>Methylobacteriaceae</taxon>
        <taxon>Methylobacterium</taxon>
    </lineage>
</organism>
<evidence type="ECO:0000313" key="2">
    <source>
        <dbReference type="Proteomes" id="UP001231124"/>
    </source>
</evidence>
<dbReference type="InterPro" id="IPR009061">
    <property type="entry name" value="DNA-bd_dom_put_sf"/>
</dbReference>
<protein>
    <recommendedName>
        <fullName evidence="3">HTH merR-type domain-containing protein</fullName>
    </recommendedName>
</protein>
<dbReference type="EMBL" id="JAUSVP010000003">
    <property type="protein sequence ID" value="MDQ0446990.1"/>
    <property type="molecule type" value="Genomic_DNA"/>
</dbReference>
<reference evidence="1 2" key="1">
    <citation type="submission" date="2023-07" db="EMBL/GenBank/DDBJ databases">
        <title>Genomic Encyclopedia of Type Strains, Phase IV (KMG-IV): sequencing the most valuable type-strain genomes for metagenomic binning, comparative biology and taxonomic classification.</title>
        <authorList>
            <person name="Goeker M."/>
        </authorList>
    </citation>
    <scope>NUCLEOTIDE SEQUENCE [LARGE SCALE GENOMIC DNA]</scope>
    <source>
        <strain evidence="1 2">DSM 19013</strain>
    </source>
</reference>
<keyword evidence="2" id="KW-1185">Reference proteome</keyword>
<dbReference type="SUPFAM" id="SSF46955">
    <property type="entry name" value="Putative DNA-binding domain"/>
    <property type="match status" value="1"/>
</dbReference>